<accession>A0ABU3K8U8</accession>
<feature type="domain" description="CBS" evidence="4">
    <location>
        <begin position="154"/>
        <end position="210"/>
    </location>
</feature>
<comment type="caution">
    <text evidence="5">The sequence shown here is derived from an EMBL/GenBank/DDBJ whole genome shotgun (WGS) entry which is preliminary data.</text>
</comment>
<evidence type="ECO:0000259" key="4">
    <source>
        <dbReference type="PROSITE" id="PS51371"/>
    </source>
</evidence>
<dbReference type="PANTHER" id="PTHR43080:SF2">
    <property type="entry name" value="CBS DOMAIN-CONTAINING PROTEIN"/>
    <property type="match status" value="1"/>
</dbReference>
<dbReference type="RefSeq" id="WP_313833271.1">
    <property type="nucleotide sequence ID" value="NZ_JAQOUE010000001.1"/>
</dbReference>
<sequence>MLTIWSINSQAEQYVPGMVRTSRSVEKVTPSTSVPSIKDAHSEGKSGSSSFPFPNKLTKAYVGSQEESSKRELAVLAKQVMTSPTVSIGIKSPIADAWKLFYHHRFRHVPVVNDEDRIVGILSDRDLWREAAGIHQHTEIESVPLSSLTVQDIMVDRVLTAHPDTEIRTIARVMFEERIGALPIVNERGYPVGIITRSDILRTVMNQVPLELWI</sequence>
<name>A0ABU3K8U8_9BACT</name>
<dbReference type="SUPFAM" id="SSF54631">
    <property type="entry name" value="CBS-domain pair"/>
    <property type="match status" value="1"/>
</dbReference>
<evidence type="ECO:0000256" key="1">
    <source>
        <dbReference type="ARBA" id="ARBA00023122"/>
    </source>
</evidence>
<keyword evidence="1 2" id="KW-0129">CBS domain</keyword>
<dbReference type="Gene3D" id="3.10.580.10">
    <property type="entry name" value="CBS-domain"/>
    <property type="match status" value="1"/>
</dbReference>
<dbReference type="InterPro" id="IPR051257">
    <property type="entry name" value="Diverse_CBS-Domain"/>
</dbReference>
<evidence type="ECO:0000256" key="3">
    <source>
        <dbReference type="SAM" id="MobiDB-lite"/>
    </source>
</evidence>
<feature type="domain" description="CBS" evidence="4">
    <location>
        <begin position="81"/>
        <end position="139"/>
    </location>
</feature>
<protein>
    <submittedName>
        <fullName evidence="5">CBS domain-containing protein</fullName>
    </submittedName>
</protein>
<reference evidence="5 6" key="1">
    <citation type="journal article" date="2023" name="ISME J.">
        <title>Cultivation and genomic characterization of novel and ubiquitous marine nitrite-oxidizing bacteria from the Nitrospirales.</title>
        <authorList>
            <person name="Mueller A.J."/>
            <person name="Daebeler A."/>
            <person name="Herbold C.W."/>
            <person name="Kirkegaard R.H."/>
            <person name="Daims H."/>
        </authorList>
    </citation>
    <scope>NUCLEOTIDE SEQUENCE [LARGE SCALE GENOMIC DNA]</scope>
    <source>
        <strain evidence="5 6">EB</strain>
    </source>
</reference>
<feature type="region of interest" description="Disordered" evidence="3">
    <location>
        <begin position="25"/>
        <end position="51"/>
    </location>
</feature>
<dbReference type="Pfam" id="PF00571">
    <property type="entry name" value="CBS"/>
    <property type="match status" value="2"/>
</dbReference>
<evidence type="ECO:0000256" key="2">
    <source>
        <dbReference type="PROSITE-ProRule" id="PRU00703"/>
    </source>
</evidence>
<dbReference type="InterPro" id="IPR000644">
    <property type="entry name" value="CBS_dom"/>
</dbReference>
<dbReference type="SMART" id="SM00116">
    <property type="entry name" value="CBS"/>
    <property type="match status" value="2"/>
</dbReference>
<dbReference type="PANTHER" id="PTHR43080">
    <property type="entry name" value="CBS DOMAIN-CONTAINING PROTEIN CBSX3, MITOCHONDRIAL"/>
    <property type="match status" value="1"/>
</dbReference>
<dbReference type="EMBL" id="JAQOUE010000001">
    <property type="protein sequence ID" value="MDT7042813.1"/>
    <property type="molecule type" value="Genomic_DNA"/>
</dbReference>
<dbReference type="CDD" id="cd04584">
    <property type="entry name" value="CBS_pair_AcuB_like"/>
    <property type="match status" value="1"/>
</dbReference>
<gene>
    <name evidence="5" type="ORF">PPG34_10655</name>
</gene>
<evidence type="ECO:0000313" key="6">
    <source>
        <dbReference type="Proteomes" id="UP001250932"/>
    </source>
</evidence>
<dbReference type="PROSITE" id="PS51371">
    <property type="entry name" value="CBS"/>
    <property type="match status" value="2"/>
</dbReference>
<proteinExistence type="predicted"/>
<organism evidence="5 6">
    <name type="scientific">Candidatus Nitronereus thalassa</name>
    <dbReference type="NCBI Taxonomy" id="3020898"/>
    <lineage>
        <taxon>Bacteria</taxon>
        <taxon>Pseudomonadati</taxon>
        <taxon>Nitrospirota</taxon>
        <taxon>Nitrospiria</taxon>
        <taxon>Nitrospirales</taxon>
        <taxon>Nitrospiraceae</taxon>
        <taxon>Candidatus Nitronereus</taxon>
    </lineage>
</organism>
<dbReference type="Proteomes" id="UP001250932">
    <property type="component" value="Unassembled WGS sequence"/>
</dbReference>
<keyword evidence="6" id="KW-1185">Reference proteome</keyword>
<dbReference type="InterPro" id="IPR046342">
    <property type="entry name" value="CBS_dom_sf"/>
</dbReference>
<evidence type="ECO:0000313" key="5">
    <source>
        <dbReference type="EMBL" id="MDT7042813.1"/>
    </source>
</evidence>